<sequence>MPLSENLKDQFAKMVNADNPKENTDNTVYGTVKVYSDGTKAVVLDGSNIATPFETVTDAEDGDRVTVTIRNHKAVVTGNLSSPAARTDAVKTNSEKIGEFNTVLSNKVDTDELDAQVGRIDTLESNNATIKQKLTATEGEFKEIKTKQLEVEEKVTAAEAEIKTIKSDKIDATVVESEYTKTKVFDALAGTVGTLNGDFSNFKNTTTEKLDAHKADIDELNTKKLNSEDADLKYANINFTNIGTAAMEYFYAQSGLIKNVVVGDQTITGELIGVTIKGDLIEGNTIVAEKLVIKGEDGLYYKLNTDGITTEAEQTDYNSINGQVIRAKSVTASKIDVKDLVAFDATIAGFKIDDNAIYSIGKESATSGVRGIYLGKDGQMAVGDSNHYIKYYKDTDGSFKLAISAESMEFSSGTSVKDAIDNINNKVDDIKSIKNTTVTYQVGDSNTKAPTGTWSPNIPSVPVGKYLWTRTVFTYSDDTISTSYGISSMGAKGDQGIPGTNGQNGKSIGSVINYYLATNANTGVTASTSGWTTTVQSVSASKKYLWNYEIVKYTDGTIASTTAPCVIGSYGDTGEAGKNFNWNLIKYDYIEAMAAEIDKSEYVKSGKVICEGDNINSGFKIDSADCYEPSTQYILSGYITVISKTCNNLYFYNGKNHVFISLSIDGRNYSTPFNELIAANSILNDGKSHYFELRFQTATDIPGDSSVLYTYIQLNKSNATNIRYQITGLKLEKGTEATDWCPAQEDLKGEKGDTGATGKGVKSTAITYQTAANGTTVPTGTWVASPPTTTSALPYMWTRTIITYTDNTTSTSYSIGSTPEGIQVGGRNLLTGSAGWTKANPAKSTNAPDGYVYIGGRAYLENGKTYTLQAVSDSVWATGHGGQTGKATIWIHGLGDGFHRVFCGDGKTSGRYTWTFVHTSATQNCEIRINGYSKITSFWDIKIESGNKATDWTPAPEDVDSTINDVKESTNATLKLCVKEDETGRLKSMIEAIADTINITAKGGLNLTGNRFSVSSTNLTITKDGSMTCKNLSVTGGNIDILADDYQTGKISTHANWYTSSLSPFGLTATGRFNNATYSNSGIGFAKNGSSESVVVIGCSSEVDDISIYANSAKITSQLTIPIGYNKLNQRATTSANDTQAFNYAWTINGTGLFILNAGLWTDTTDDYGTTNCAIYVNGACVTSNTHRYGENSSSVELDAGATFVYWFRNANNQKVLLLAGSTKTGNKTLTYTVQGLFGLAVT</sequence>
<keyword evidence="1" id="KW-0175">Coiled coil</keyword>
<dbReference type="RefSeq" id="WP_055215498.1">
    <property type="nucleotide sequence ID" value="NZ_CZBU01000003.1"/>
</dbReference>
<protein>
    <submittedName>
        <fullName evidence="2">Uncharacterized protein</fullName>
    </submittedName>
</protein>
<dbReference type="Proteomes" id="UP000095621">
    <property type="component" value="Unassembled WGS sequence"/>
</dbReference>
<proteinExistence type="predicted"/>
<evidence type="ECO:0000313" key="3">
    <source>
        <dbReference type="Proteomes" id="UP000095621"/>
    </source>
</evidence>
<evidence type="ECO:0000256" key="1">
    <source>
        <dbReference type="SAM" id="Coils"/>
    </source>
</evidence>
<dbReference type="EMBL" id="CZBU01000003">
    <property type="protein sequence ID" value="CUQ77055.1"/>
    <property type="molecule type" value="Genomic_DNA"/>
</dbReference>
<evidence type="ECO:0000313" key="2">
    <source>
        <dbReference type="EMBL" id="CUQ77055.1"/>
    </source>
</evidence>
<name>A0A174YPK5_9FIRM</name>
<organism evidence="2 3">
    <name type="scientific">Lachnospira eligens</name>
    <dbReference type="NCBI Taxonomy" id="39485"/>
    <lineage>
        <taxon>Bacteria</taxon>
        <taxon>Bacillati</taxon>
        <taxon>Bacillota</taxon>
        <taxon>Clostridia</taxon>
        <taxon>Lachnospirales</taxon>
        <taxon>Lachnospiraceae</taxon>
        <taxon>Lachnospira</taxon>
    </lineage>
</organism>
<gene>
    <name evidence="2" type="ORF">ERS852490_01369</name>
</gene>
<reference evidence="2 3" key="1">
    <citation type="submission" date="2015-09" db="EMBL/GenBank/DDBJ databases">
        <authorList>
            <consortium name="Pathogen Informatics"/>
        </authorList>
    </citation>
    <scope>NUCLEOTIDE SEQUENCE [LARGE SCALE GENOMIC DNA]</scope>
    <source>
        <strain evidence="2 3">2789STDY5834875</strain>
    </source>
</reference>
<dbReference type="AlphaFoldDB" id="A0A174YPK5"/>
<feature type="coiled-coil region" evidence="1">
    <location>
        <begin position="203"/>
        <end position="230"/>
    </location>
</feature>
<dbReference type="OrthoDB" id="2053701at2"/>
<accession>A0A174YPK5</accession>